<dbReference type="PANTHER" id="PTHR43386:SF1">
    <property type="entry name" value="D,D-DIPEPTIDE TRANSPORT SYSTEM PERMEASE PROTEIN DDPC-RELATED"/>
    <property type="match status" value="1"/>
</dbReference>
<comment type="similarity">
    <text evidence="9">Belongs to the binding-protein-dependent transport system permease family.</text>
</comment>
<dbReference type="Proteomes" id="UP000019486">
    <property type="component" value="Unassembled WGS sequence"/>
</dbReference>
<protein>
    <submittedName>
        <fullName evidence="11">ABC transporter permease</fullName>
    </submittedName>
</protein>
<dbReference type="InterPro" id="IPR000515">
    <property type="entry name" value="MetI-like"/>
</dbReference>
<gene>
    <name evidence="11" type="ORF">N825_24585</name>
</gene>
<dbReference type="RefSeq" id="WP_037448746.1">
    <property type="nucleotide sequence ID" value="NZ_AVFL01000003.1"/>
</dbReference>
<dbReference type="PATRIC" id="fig|1385369.3.peg.1250"/>
<evidence type="ECO:0000256" key="8">
    <source>
        <dbReference type="ARBA" id="ARBA00023136"/>
    </source>
</evidence>
<keyword evidence="4 9" id="KW-0812">Transmembrane</keyword>
<reference evidence="11 12" key="1">
    <citation type="submission" date="2013-08" db="EMBL/GenBank/DDBJ databases">
        <title>The genome sequence of Skermanella stibiiresistens.</title>
        <authorList>
            <person name="Zhu W."/>
            <person name="Wang G."/>
        </authorList>
    </citation>
    <scope>NUCLEOTIDE SEQUENCE [LARGE SCALE GENOMIC DNA]</scope>
    <source>
        <strain evidence="11 12">SB22</strain>
    </source>
</reference>
<keyword evidence="2 9" id="KW-0813">Transport</keyword>
<dbReference type="InterPro" id="IPR050366">
    <property type="entry name" value="BP-dependent_transpt_permease"/>
</dbReference>
<comment type="caution">
    <text evidence="11">The sequence shown here is derived from an EMBL/GenBank/DDBJ whole genome shotgun (WGS) entry which is preliminary data.</text>
</comment>
<dbReference type="PANTHER" id="PTHR43386">
    <property type="entry name" value="OLIGOPEPTIDE TRANSPORT SYSTEM PERMEASE PROTEIN APPC"/>
    <property type="match status" value="1"/>
</dbReference>
<evidence type="ECO:0000256" key="5">
    <source>
        <dbReference type="ARBA" id="ARBA00022856"/>
    </source>
</evidence>
<evidence type="ECO:0000256" key="4">
    <source>
        <dbReference type="ARBA" id="ARBA00022692"/>
    </source>
</evidence>
<feature type="transmembrane region" description="Helical" evidence="9">
    <location>
        <begin position="30"/>
        <end position="52"/>
    </location>
</feature>
<comment type="subcellular location">
    <subcellularLocation>
        <location evidence="1 9">Cell membrane</location>
        <topology evidence="1 9">Multi-pass membrane protein</topology>
    </subcellularLocation>
</comment>
<feature type="domain" description="ABC transmembrane type-1" evidence="10">
    <location>
        <begin position="96"/>
        <end position="285"/>
    </location>
</feature>
<keyword evidence="5" id="KW-0571">Peptide transport</keyword>
<dbReference type="GO" id="GO:0055085">
    <property type="term" value="P:transmembrane transport"/>
    <property type="evidence" value="ECO:0007669"/>
    <property type="project" value="InterPro"/>
</dbReference>
<dbReference type="Pfam" id="PF00528">
    <property type="entry name" value="BPD_transp_1"/>
    <property type="match status" value="1"/>
</dbReference>
<dbReference type="GO" id="GO:0015833">
    <property type="term" value="P:peptide transport"/>
    <property type="evidence" value="ECO:0007669"/>
    <property type="project" value="UniProtKB-KW"/>
</dbReference>
<name>W9HAK2_9PROT</name>
<evidence type="ECO:0000259" key="10">
    <source>
        <dbReference type="PROSITE" id="PS50928"/>
    </source>
</evidence>
<organism evidence="11 12">
    <name type="scientific">Skermanella stibiiresistens SB22</name>
    <dbReference type="NCBI Taxonomy" id="1385369"/>
    <lineage>
        <taxon>Bacteria</taxon>
        <taxon>Pseudomonadati</taxon>
        <taxon>Pseudomonadota</taxon>
        <taxon>Alphaproteobacteria</taxon>
        <taxon>Rhodospirillales</taxon>
        <taxon>Azospirillaceae</taxon>
        <taxon>Skermanella</taxon>
    </lineage>
</organism>
<accession>W9HAK2</accession>
<dbReference type="GO" id="GO:0005886">
    <property type="term" value="C:plasma membrane"/>
    <property type="evidence" value="ECO:0007669"/>
    <property type="project" value="UniProtKB-SubCell"/>
</dbReference>
<dbReference type="GO" id="GO:0015031">
    <property type="term" value="P:protein transport"/>
    <property type="evidence" value="ECO:0007669"/>
    <property type="project" value="UniProtKB-KW"/>
</dbReference>
<dbReference type="STRING" id="1385369.N825_24585"/>
<evidence type="ECO:0000256" key="7">
    <source>
        <dbReference type="ARBA" id="ARBA00022989"/>
    </source>
</evidence>
<evidence type="ECO:0000256" key="9">
    <source>
        <dbReference type="RuleBase" id="RU363032"/>
    </source>
</evidence>
<evidence type="ECO:0000256" key="6">
    <source>
        <dbReference type="ARBA" id="ARBA00022927"/>
    </source>
</evidence>
<keyword evidence="12" id="KW-1185">Reference proteome</keyword>
<keyword evidence="6" id="KW-0653">Protein transport</keyword>
<keyword evidence="8 9" id="KW-0472">Membrane</keyword>
<keyword evidence="7 9" id="KW-1133">Transmembrane helix</keyword>
<dbReference type="OrthoDB" id="9766870at2"/>
<dbReference type="InterPro" id="IPR035906">
    <property type="entry name" value="MetI-like_sf"/>
</dbReference>
<evidence type="ECO:0000313" key="12">
    <source>
        <dbReference type="Proteomes" id="UP000019486"/>
    </source>
</evidence>
<proteinExistence type="inferred from homology"/>
<evidence type="ECO:0000256" key="3">
    <source>
        <dbReference type="ARBA" id="ARBA00022475"/>
    </source>
</evidence>
<feature type="transmembrane region" description="Helical" evidence="9">
    <location>
        <begin position="143"/>
        <end position="169"/>
    </location>
</feature>
<sequence>MTLSSPAPGPAPAEAAAWRQSLGLLWRDKFAFAAVLFLILVAFAACFGPWLLGPAATKINLLARNAPPMSTQLGWLYVLGADSLGRSILARIIVGAQNTMMLAGCAVVASLLIGSLLGFVAGYRNDWTSGVILRLADILMSFPSLLLAMIVLYVLTPGVANVIVVLAITRIPIYLRTTRAEVLEIRERTFVVAARVMGASPWRIVWKHVRPTVTPTLVTIATLEFAFVMLSESSLSFLGLGIQAPEFTWGAMVAQGQSYLGTAWWVAFWPGLAITLTAMSLNLLANWVRIATDPVQRWRLETRSPTHG</sequence>
<dbReference type="PROSITE" id="PS50928">
    <property type="entry name" value="ABC_TM1"/>
    <property type="match status" value="1"/>
</dbReference>
<dbReference type="AlphaFoldDB" id="W9HAK2"/>
<dbReference type="SUPFAM" id="SSF161098">
    <property type="entry name" value="MetI-like"/>
    <property type="match status" value="1"/>
</dbReference>
<dbReference type="EMBL" id="AVFL01000003">
    <property type="protein sequence ID" value="EWY41717.1"/>
    <property type="molecule type" value="Genomic_DNA"/>
</dbReference>
<dbReference type="Gene3D" id="1.10.3720.10">
    <property type="entry name" value="MetI-like"/>
    <property type="match status" value="1"/>
</dbReference>
<feature type="transmembrane region" description="Helical" evidence="9">
    <location>
        <begin position="217"/>
        <end position="242"/>
    </location>
</feature>
<evidence type="ECO:0000256" key="2">
    <source>
        <dbReference type="ARBA" id="ARBA00022448"/>
    </source>
</evidence>
<feature type="transmembrane region" description="Helical" evidence="9">
    <location>
        <begin position="262"/>
        <end position="284"/>
    </location>
</feature>
<evidence type="ECO:0000313" key="11">
    <source>
        <dbReference type="EMBL" id="EWY41717.1"/>
    </source>
</evidence>
<feature type="transmembrane region" description="Helical" evidence="9">
    <location>
        <begin position="101"/>
        <end position="123"/>
    </location>
</feature>
<evidence type="ECO:0000256" key="1">
    <source>
        <dbReference type="ARBA" id="ARBA00004651"/>
    </source>
</evidence>
<dbReference type="CDD" id="cd06261">
    <property type="entry name" value="TM_PBP2"/>
    <property type="match status" value="1"/>
</dbReference>
<keyword evidence="3" id="KW-1003">Cell membrane</keyword>